<keyword evidence="3" id="KW-1185">Reference proteome</keyword>
<evidence type="ECO:0008006" key="4">
    <source>
        <dbReference type="Google" id="ProtNLM"/>
    </source>
</evidence>
<dbReference type="EMBL" id="BAAAYV010000009">
    <property type="protein sequence ID" value="GAA3659334.1"/>
    <property type="molecule type" value="Genomic_DNA"/>
</dbReference>
<reference evidence="3" key="1">
    <citation type="journal article" date="2019" name="Int. J. Syst. Evol. Microbiol.">
        <title>The Global Catalogue of Microorganisms (GCM) 10K type strain sequencing project: providing services to taxonomists for standard genome sequencing and annotation.</title>
        <authorList>
            <consortium name="The Broad Institute Genomics Platform"/>
            <consortium name="The Broad Institute Genome Sequencing Center for Infectious Disease"/>
            <person name="Wu L."/>
            <person name="Ma J."/>
        </authorList>
    </citation>
    <scope>NUCLEOTIDE SEQUENCE [LARGE SCALE GENOMIC DNA]</scope>
    <source>
        <strain evidence="3">JCM 16546</strain>
    </source>
</reference>
<comment type="caution">
    <text evidence="2">The sequence shown here is derived from an EMBL/GenBank/DDBJ whole genome shotgun (WGS) entry which is preliminary data.</text>
</comment>
<gene>
    <name evidence="2" type="ORF">GCM10022202_20060</name>
</gene>
<proteinExistence type="predicted"/>
<dbReference type="Proteomes" id="UP001410795">
    <property type="component" value="Unassembled WGS sequence"/>
</dbReference>
<evidence type="ECO:0000313" key="3">
    <source>
        <dbReference type="Proteomes" id="UP001410795"/>
    </source>
</evidence>
<evidence type="ECO:0000313" key="2">
    <source>
        <dbReference type="EMBL" id="GAA3659334.1"/>
    </source>
</evidence>
<evidence type="ECO:0000256" key="1">
    <source>
        <dbReference type="SAM" id="MobiDB-lite"/>
    </source>
</evidence>
<dbReference type="RefSeq" id="WP_221859041.1">
    <property type="nucleotide sequence ID" value="NZ_BAAAYV010000009.1"/>
</dbReference>
<protein>
    <recommendedName>
        <fullName evidence="4">DNA-binding protein</fullName>
    </recommendedName>
</protein>
<accession>A0ABP7BFN6</accession>
<organism evidence="2 3">
    <name type="scientific">Microbacterium marinilacus</name>
    <dbReference type="NCBI Taxonomy" id="415209"/>
    <lineage>
        <taxon>Bacteria</taxon>
        <taxon>Bacillati</taxon>
        <taxon>Actinomycetota</taxon>
        <taxon>Actinomycetes</taxon>
        <taxon>Micrococcales</taxon>
        <taxon>Microbacteriaceae</taxon>
        <taxon>Microbacterium</taxon>
    </lineage>
</organism>
<name>A0ABP7BFN6_9MICO</name>
<sequence length="225" mass="24728">MVRISVPEAAAQQGVSSARIRAMIDAGQLDAEMVAGRWLIEAGSLPSSSRRAGQPYSPRIAWALLSLAEDRPPQRLSPDELSRVRRRWRKVLGEQPGHALEILQSALARRGRTLRLSSPEADGLLSDPRFAPSGRSDPRSGMNVRDFAEGYADEQDLSDLELDHFLVPARGNENVLLRVVPADLEWRAREAVSWLAVVVDLADAGPRERQQAASLWTARANGGVR</sequence>
<feature type="region of interest" description="Disordered" evidence="1">
    <location>
        <begin position="118"/>
        <end position="142"/>
    </location>
</feature>